<keyword evidence="6 8" id="KW-0009">Actin-binding</keyword>
<feature type="region of interest" description="Disordered" evidence="9">
    <location>
        <begin position="804"/>
        <end position="827"/>
    </location>
</feature>
<sequence length="960" mass="108332">MEETGVLEGSDNIGYFIEKKLRVWCRQSNGVWVSGTIHSTSGEESFVSLANGNSKAGPILIAVNPFKDVQINGKDIVTTYKQKATDKPHVFAIAENAYNEMMNDGVNQSLMISGESGAGKTETAKFAVQYLAALGGGNVGIECQILQTSCILEAFGNSKTSMNDNSSRFGKFIEIHFTAAGKICGSKIRTFLLEKSRVVQLAAGERSYHIFYQLCAGAPQALRERLNLKMAKEYNYLAQSDCLVINGVDDAQRFLKFMETLDIFQISKGEQDQAFAMLAAVLWLGNISFHAIDYENHVEASNDEALINAARMIGCESHELKEALSARRIQTEEGNIVEKFTMSQAIDTRDALAKFIYASLFDWLVEQINNLLEVGKQHTGWSISILDIYGFESFKKNSFEQFCINYANERLQQHFNRHVFKLEQEEYELDGIDGVKVDFADNQECLDLFEKKPIGLLSLLDEDLHSPDANDATLANKLKQNLNGMACFKGDKGRVFGVRHFAGEVLYNTNDFLKKNQDSLNPELIELLSSCNGQLPQLFAIKMLNQTLEPATSLDSPNQSVSAKFKGKLFKLMQQLEKTKPHFICCIKPNRKQLPGMYEEDLVSQQLRCSGVLEAVRMSRSGYPTRMTHQEFADRYGFLLLETNESPDPLSISVAVLKQFNILPGMYQIGYTKLYLRIGLIGVLEDRRKQVLQTGKYTDEANKGSAFASQLHDGQLTAIIGLQSAIRGCLVRKHFSNSHKLITLRSKRKLVRENSEANDIPNEQSSAMAELQRRVVDAEASLGQKQQENATLQEQLQQYEAKMKKMEEQLQQSEAKMKKTEEQLQQSEAKMKKTEEMLRKQTAPLQASLAAAKKSEGSATAEVGRRENGVSSLVKEFEQQKQSFEDDINKTTQPASNMNSYEELRKLKRRFRAWKKDYKVRLKETTAIVRKHRHQDSDKTRKKWWPNRGKVLQNCGKSPS</sequence>
<accession>A0A5J5T3Q0</accession>
<evidence type="ECO:0000259" key="10">
    <source>
        <dbReference type="PROSITE" id="PS51456"/>
    </source>
</evidence>
<evidence type="ECO:0000256" key="8">
    <source>
        <dbReference type="PROSITE-ProRule" id="PRU00782"/>
    </source>
</evidence>
<dbReference type="FunFam" id="1.20.58.530:FF:000013">
    <property type="entry name" value="Unconventional myosin-XIX"/>
    <property type="match status" value="1"/>
</dbReference>
<proteinExistence type="inferred from homology"/>
<feature type="domain" description="Myosin motor" evidence="10">
    <location>
        <begin position="56"/>
        <end position="689"/>
    </location>
</feature>
<evidence type="ECO:0000256" key="7">
    <source>
        <dbReference type="ARBA" id="ARBA00060862"/>
    </source>
</evidence>
<dbReference type="Gene3D" id="1.10.10.820">
    <property type="match status" value="1"/>
</dbReference>
<dbReference type="InterPro" id="IPR036961">
    <property type="entry name" value="Kinesin_motor_dom_sf"/>
</dbReference>
<dbReference type="Gene3D" id="1.20.120.720">
    <property type="entry name" value="Myosin VI head, motor domain, U50 subdomain"/>
    <property type="match status" value="1"/>
</dbReference>
<evidence type="ECO:0000256" key="4">
    <source>
        <dbReference type="ARBA" id="ARBA00023123"/>
    </source>
</evidence>
<feature type="binding site" evidence="8">
    <location>
        <begin position="114"/>
        <end position="121"/>
    </location>
    <ligand>
        <name>ATP</name>
        <dbReference type="ChEBI" id="CHEBI:30616"/>
    </ligand>
</feature>
<evidence type="ECO:0000256" key="1">
    <source>
        <dbReference type="ARBA" id="ARBA00022737"/>
    </source>
</evidence>
<keyword evidence="5 8" id="KW-0505">Motor protein</keyword>
<dbReference type="GO" id="GO:0007015">
    <property type="term" value="P:actin filament organization"/>
    <property type="evidence" value="ECO:0007669"/>
    <property type="project" value="TreeGrafter"/>
</dbReference>
<dbReference type="Pfam" id="PF00063">
    <property type="entry name" value="Myosin_head"/>
    <property type="match status" value="1"/>
</dbReference>
<dbReference type="Gene3D" id="1.20.58.530">
    <property type="match status" value="1"/>
</dbReference>
<dbReference type="InterPro" id="IPR027417">
    <property type="entry name" value="P-loop_NTPase"/>
</dbReference>
<comment type="similarity">
    <text evidence="7">Belongs to the TRAFAC class myosin-kinesin ATPase superfamily. Myosin family. Plant myosin class VIII subfamily.</text>
</comment>
<dbReference type="InterPro" id="IPR036022">
    <property type="entry name" value="MYSc_Myo8"/>
</dbReference>
<gene>
    <name evidence="11" type="ORF">ES319_A13G158800v1</name>
</gene>
<organism evidence="11 12">
    <name type="scientific">Gossypium barbadense</name>
    <name type="common">Sea Island cotton</name>
    <name type="synonym">Hibiscus barbadensis</name>
    <dbReference type="NCBI Taxonomy" id="3634"/>
    <lineage>
        <taxon>Eukaryota</taxon>
        <taxon>Viridiplantae</taxon>
        <taxon>Streptophyta</taxon>
        <taxon>Embryophyta</taxon>
        <taxon>Tracheophyta</taxon>
        <taxon>Spermatophyta</taxon>
        <taxon>Magnoliopsida</taxon>
        <taxon>eudicotyledons</taxon>
        <taxon>Gunneridae</taxon>
        <taxon>Pentapetalae</taxon>
        <taxon>rosids</taxon>
        <taxon>malvids</taxon>
        <taxon>Malvales</taxon>
        <taxon>Malvaceae</taxon>
        <taxon>Malvoideae</taxon>
        <taxon>Gossypium</taxon>
    </lineage>
</organism>
<evidence type="ECO:0000256" key="9">
    <source>
        <dbReference type="SAM" id="MobiDB-lite"/>
    </source>
</evidence>
<dbReference type="PANTHER" id="PTHR13140:SF706">
    <property type="entry name" value="DILUTE CLASS UNCONVENTIONAL MYOSIN, ISOFORM C"/>
    <property type="match status" value="1"/>
</dbReference>
<dbReference type="FunFam" id="1.10.10.820:FF:000001">
    <property type="entry name" value="Myosin heavy chain"/>
    <property type="match status" value="1"/>
</dbReference>
<keyword evidence="2 8" id="KW-0547">Nucleotide-binding</keyword>
<dbReference type="Pfam" id="PF25369">
    <property type="entry name" value="SH3_VIII-1_N"/>
    <property type="match status" value="1"/>
</dbReference>
<feature type="region of interest" description="Disordered" evidence="9">
    <location>
        <begin position="931"/>
        <end position="960"/>
    </location>
</feature>
<dbReference type="GO" id="GO:0016020">
    <property type="term" value="C:membrane"/>
    <property type="evidence" value="ECO:0007669"/>
    <property type="project" value="TreeGrafter"/>
</dbReference>
<dbReference type="PROSITE" id="PS50096">
    <property type="entry name" value="IQ"/>
    <property type="match status" value="1"/>
</dbReference>
<dbReference type="PANTHER" id="PTHR13140">
    <property type="entry name" value="MYOSIN"/>
    <property type="match status" value="1"/>
</dbReference>
<protein>
    <recommendedName>
        <fullName evidence="10">Myosin motor domain-containing protein</fullName>
    </recommendedName>
</protein>
<dbReference type="InterPro" id="IPR057535">
    <property type="entry name" value="MYO1-3_N_SH3"/>
</dbReference>
<dbReference type="GO" id="GO:0051015">
    <property type="term" value="F:actin filament binding"/>
    <property type="evidence" value="ECO:0007669"/>
    <property type="project" value="TreeGrafter"/>
</dbReference>
<evidence type="ECO:0000256" key="2">
    <source>
        <dbReference type="ARBA" id="ARBA00022741"/>
    </source>
</evidence>
<evidence type="ECO:0000256" key="3">
    <source>
        <dbReference type="ARBA" id="ARBA00022840"/>
    </source>
</evidence>
<feature type="region of interest" description="Actin-binding" evidence="8">
    <location>
        <begin position="569"/>
        <end position="591"/>
    </location>
</feature>
<dbReference type="GO" id="GO:0030048">
    <property type="term" value="P:actin filament-based movement"/>
    <property type="evidence" value="ECO:0007669"/>
    <property type="project" value="UniProtKB-ARBA"/>
</dbReference>
<dbReference type="PRINTS" id="PR00193">
    <property type="entry name" value="MYOSINHEAVY"/>
</dbReference>
<dbReference type="GO" id="GO:0005524">
    <property type="term" value="F:ATP binding"/>
    <property type="evidence" value="ECO:0007669"/>
    <property type="project" value="UniProtKB-UniRule"/>
</dbReference>
<dbReference type="GO" id="GO:0005737">
    <property type="term" value="C:cytoplasm"/>
    <property type="evidence" value="ECO:0007669"/>
    <property type="project" value="TreeGrafter"/>
</dbReference>
<dbReference type="Gene3D" id="1.10.287.1490">
    <property type="match status" value="1"/>
</dbReference>
<dbReference type="SMART" id="SM00242">
    <property type="entry name" value="MYSc"/>
    <property type="match status" value="1"/>
</dbReference>
<evidence type="ECO:0000256" key="5">
    <source>
        <dbReference type="ARBA" id="ARBA00023175"/>
    </source>
</evidence>
<reference evidence="12" key="1">
    <citation type="journal article" date="2020" name="Nat. Genet.">
        <title>Genomic diversifications of five Gossypium allopolyploid species and their impact on cotton improvement.</title>
        <authorList>
            <person name="Chen Z.J."/>
            <person name="Sreedasyam A."/>
            <person name="Ando A."/>
            <person name="Song Q."/>
            <person name="De Santiago L.M."/>
            <person name="Hulse-Kemp A.M."/>
            <person name="Ding M."/>
            <person name="Ye W."/>
            <person name="Kirkbride R.C."/>
            <person name="Jenkins J."/>
            <person name="Plott C."/>
            <person name="Lovell J."/>
            <person name="Lin Y.M."/>
            <person name="Vaughn R."/>
            <person name="Liu B."/>
            <person name="Simpson S."/>
            <person name="Scheffler B.E."/>
            <person name="Wen L."/>
            <person name="Saski C.A."/>
            <person name="Grover C.E."/>
            <person name="Hu G."/>
            <person name="Conover J.L."/>
            <person name="Carlson J.W."/>
            <person name="Shu S."/>
            <person name="Boston L.B."/>
            <person name="Williams M."/>
            <person name="Peterson D.G."/>
            <person name="McGee K."/>
            <person name="Jones D.C."/>
            <person name="Wendel J.F."/>
            <person name="Stelly D.M."/>
            <person name="Grimwood J."/>
            <person name="Schmutz J."/>
        </authorList>
    </citation>
    <scope>NUCLEOTIDE SEQUENCE [LARGE SCALE GENOMIC DNA]</scope>
    <source>
        <strain evidence="12">cv. 3-79</strain>
    </source>
</reference>
<dbReference type="CDD" id="cd01383">
    <property type="entry name" value="MYSc_Myo8"/>
    <property type="match status" value="1"/>
</dbReference>
<dbReference type="GO" id="GO:0016459">
    <property type="term" value="C:myosin complex"/>
    <property type="evidence" value="ECO:0007669"/>
    <property type="project" value="UniProtKB-KW"/>
</dbReference>
<dbReference type="OrthoDB" id="961009at2759"/>
<dbReference type="GO" id="GO:0000146">
    <property type="term" value="F:microfilament motor activity"/>
    <property type="evidence" value="ECO:0007669"/>
    <property type="project" value="TreeGrafter"/>
</dbReference>
<evidence type="ECO:0000313" key="11">
    <source>
        <dbReference type="EMBL" id="KAB2049168.1"/>
    </source>
</evidence>
<evidence type="ECO:0000256" key="6">
    <source>
        <dbReference type="ARBA" id="ARBA00023203"/>
    </source>
</evidence>
<dbReference type="EMBL" id="CM018214">
    <property type="protein sequence ID" value="KAB2049168.1"/>
    <property type="molecule type" value="Genomic_DNA"/>
</dbReference>
<feature type="compositionally biased region" description="Basic residues" evidence="9">
    <location>
        <begin position="931"/>
        <end position="945"/>
    </location>
</feature>
<dbReference type="Gene3D" id="6.20.240.20">
    <property type="match status" value="1"/>
</dbReference>
<dbReference type="Proteomes" id="UP000327439">
    <property type="component" value="Chromosome A13"/>
</dbReference>
<keyword evidence="3 8" id="KW-0067">ATP-binding</keyword>
<keyword evidence="4 8" id="KW-0518">Myosin</keyword>
<dbReference type="Gene3D" id="3.40.850.10">
    <property type="entry name" value="Kinesin motor domain"/>
    <property type="match status" value="1"/>
</dbReference>
<name>A0A5J5T3Q0_GOSBA</name>
<dbReference type="AlphaFoldDB" id="A0A5J5T3Q0"/>
<dbReference type="SUPFAM" id="SSF52540">
    <property type="entry name" value="P-loop containing nucleoside triphosphate hydrolases"/>
    <property type="match status" value="1"/>
</dbReference>
<dbReference type="InterPro" id="IPR001609">
    <property type="entry name" value="Myosin_head_motor_dom-like"/>
</dbReference>
<keyword evidence="1" id="KW-0677">Repeat</keyword>
<keyword evidence="12" id="KW-1185">Reference proteome</keyword>
<dbReference type="PROSITE" id="PS51456">
    <property type="entry name" value="MYOSIN_MOTOR"/>
    <property type="match status" value="1"/>
</dbReference>
<evidence type="ECO:0000313" key="12">
    <source>
        <dbReference type="Proteomes" id="UP000327439"/>
    </source>
</evidence>